<evidence type="ECO:0000256" key="1">
    <source>
        <dbReference type="ARBA" id="ARBA00004236"/>
    </source>
</evidence>
<keyword evidence="7" id="KW-0812">Transmembrane</keyword>
<organism evidence="10 11">
    <name type="scientific">Paenibacillus chartarius</name>
    <dbReference type="NCBI Taxonomy" id="747481"/>
    <lineage>
        <taxon>Bacteria</taxon>
        <taxon>Bacillati</taxon>
        <taxon>Bacillota</taxon>
        <taxon>Bacilli</taxon>
        <taxon>Bacillales</taxon>
        <taxon>Paenibacillaceae</taxon>
        <taxon>Paenibacillus</taxon>
    </lineage>
</organism>
<accession>A0ABV6DFU4</accession>
<feature type="transmembrane region" description="Helical" evidence="7">
    <location>
        <begin position="47"/>
        <end position="69"/>
    </location>
</feature>
<comment type="similarity">
    <text evidence="5">Belongs to the methyl-accepting chemotaxis (MCP) protein family.</text>
</comment>
<dbReference type="Pfam" id="PF00015">
    <property type="entry name" value="MCPsignal"/>
    <property type="match status" value="1"/>
</dbReference>
<keyword evidence="2" id="KW-1003">Cell membrane</keyword>
<evidence type="ECO:0000256" key="5">
    <source>
        <dbReference type="ARBA" id="ARBA00029447"/>
    </source>
</evidence>
<evidence type="ECO:0000256" key="3">
    <source>
        <dbReference type="ARBA" id="ARBA00023136"/>
    </source>
</evidence>
<gene>
    <name evidence="10" type="ORF">ACFFK0_03390</name>
</gene>
<dbReference type="InterPro" id="IPR003660">
    <property type="entry name" value="HAMP_dom"/>
</dbReference>
<evidence type="ECO:0000256" key="6">
    <source>
        <dbReference type="PROSITE-ProRule" id="PRU00284"/>
    </source>
</evidence>
<dbReference type="Proteomes" id="UP001589776">
    <property type="component" value="Unassembled WGS sequence"/>
</dbReference>
<evidence type="ECO:0000256" key="7">
    <source>
        <dbReference type="SAM" id="Phobius"/>
    </source>
</evidence>
<keyword evidence="4 6" id="KW-0807">Transducer</keyword>
<feature type="transmembrane region" description="Helical" evidence="7">
    <location>
        <begin position="12"/>
        <end position="35"/>
    </location>
</feature>
<dbReference type="PROSITE" id="PS50111">
    <property type="entry name" value="CHEMOTAXIS_TRANSDUC_2"/>
    <property type="match status" value="1"/>
</dbReference>
<evidence type="ECO:0000313" key="11">
    <source>
        <dbReference type="Proteomes" id="UP001589776"/>
    </source>
</evidence>
<dbReference type="SMART" id="SM00283">
    <property type="entry name" value="MA"/>
    <property type="match status" value="1"/>
</dbReference>
<dbReference type="PANTHER" id="PTHR32089">
    <property type="entry name" value="METHYL-ACCEPTING CHEMOTAXIS PROTEIN MCPB"/>
    <property type="match status" value="1"/>
</dbReference>
<feature type="domain" description="Methyl-accepting transducer" evidence="8">
    <location>
        <begin position="137"/>
        <end position="373"/>
    </location>
</feature>
<dbReference type="PROSITE" id="PS50885">
    <property type="entry name" value="HAMP"/>
    <property type="match status" value="1"/>
</dbReference>
<proteinExistence type="inferred from homology"/>
<keyword evidence="3 7" id="KW-0472">Membrane</keyword>
<protein>
    <submittedName>
        <fullName evidence="10">Methyl-accepting chemotaxis protein</fullName>
    </submittedName>
</protein>
<evidence type="ECO:0000313" key="10">
    <source>
        <dbReference type="EMBL" id="MFC0211501.1"/>
    </source>
</evidence>
<evidence type="ECO:0000256" key="2">
    <source>
        <dbReference type="ARBA" id="ARBA00022475"/>
    </source>
</evidence>
<name>A0ABV6DFU4_9BACL</name>
<dbReference type="InterPro" id="IPR004089">
    <property type="entry name" value="MCPsignal_dom"/>
</dbReference>
<comment type="subcellular location">
    <subcellularLocation>
        <location evidence="1">Cell membrane</location>
    </subcellularLocation>
</comment>
<evidence type="ECO:0000259" key="9">
    <source>
        <dbReference type="PROSITE" id="PS50885"/>
    </source>
</evidence>
<sequence length="423" mass="45807">MNANREIIKKLIGYLFKNFLQGAVIALAAVCISHFAVGQPVFSKLNIILVLLVSAGTVVSGFFNFMTYATPFREIEMFISHIAKGDLSQDLNLKKLGPLNRFGPSMNQMRQSLHELVSTAKDTTVEVNSSIAVLTERMESTREDYQRILEHVHALSTASKFQSQAALESAKAVEEVSSGVIHISEKTTEVGSSSDQAAGVAALTREDIANMNLQMTRVQEAFGQLAQTVGGFIRISEHISGVIQSISDISRQTSLLALNASIEAARAGEHGRGFAVVASEVRKLADLSNESAHAIQELIGNIQTNSHQAIEAMAASEREVDSGLKVAYRTESSMSGILTTVEKIHKQMQDITDIAEQMAAGSEQVAAAVEEMAQSASGSSRQVQEVVQLTDRVQVSMDEMGATTAKLQDKGDRLQALMNQFYL</sequence>
<feature type="domain" description="HAMP" evidence="9">
    <location>
        <begin position="66"/>
        <end position="118"/>
    </location>
</feature>
<keyword evidence="11" id="KW-1185">Reference proteome</keyword>
<keyword evidence="7" id="KW-1133">Transmembrane helix</keyword>
<dbReference type="EMBL" id="JBHLWN010000019">
    <property type="protein sequence ID" value="MFC0211501.1"/>
    <property type="molecule type" value="Genomic_DNA"/>
</dbReference>
<dbReference type="Gene3D" id="1.10.287.950">
    <property type="entry name" value="Methyl-accepting chemotaxis protein"/>
    <property type="match status" value="1"/>
</dbReference>
<dbReference type="RefSeq" id="WP_377468481.1">
    <property type="nucleotide sequence ID" value="NZ_JBHLWN010000019.1"/>
</dbReference>
<reference evidence="10 11" key="1">
    <citation type="submission" date="2024-09" db="EMBL/GenBank/DDBJ databases">
        <authorList>
            <person name="Sun Q."/>
            <person name="Mori K."/>
        </authorList>
    </citation>
    <scope>NUCLEOTIDE SEQUENCE [LARGE SCALE GENOMIC DNA]</scope>
    <source>
        <strain evidence="10 11">CCM 7759</strain>
    </source>
</reference>
<evidence type="ECO:0000259" key="8">
    <source>
        <dbReference type="PROSITE" id="PS50111"/>
    </source>
</evidence>
<dbReference type="PANTHER" id="PTHR32089:SF112">
    <property type="entry name" value="LYSOZYME-LIKE PROTEIN-RELATED"/>
    <property type="match status" value="1"/>
</dbReference>
<dbReference type="SUPFAM" id="SSF58104">
    <property type="entry name" value="Methyl-accepting chemotaxis protein (MCP) signaling domain"/>
    <property type="match status" value="1"/>
</dbReference>
<comment type="caution">
    <text evidence="10">The sequence shown here is derived from an EMBL/GenBank/DDBJ whole genome shotgun (WGS) entry which is preliminary data.</text>
</comment>
<evidence type="ECO:0000256" key="4">
    <source>
        <dbReference type="ARBA" id="ARBA00023224"/>
    </source>
</evidence>